<evidence type="ECO:0000313" key="3">
    <source>
        <dbReference type="EMBL" id="OCB87093.1"/>
    </source>
</evidence>
<keyword evidence="2" id="KW-0472">Membrane</keyword>
<organism evidence="3 4">
    <name type="scientific">Sanghuangporus baumii</name>
    <name type="common">Phellinus baumii</name>
    <dbReference type="NCBI Taxonomy" id="108892"/>
    <lineage>
        <taxon>Eukaryota</taxon>
        <taxon>Fungi</taxon>
        <taxon>Dikarya</taxon>
        <taxon>Basidiomycota</taxon>
        <taxon>Agaricomycotina</taxon>
        <taxon>Agaricomycetes</taxon>
        <taxon>Hymenochaetales</taxon>
        <taxon>Hymenochaetaceae</taxon>
        <taxon>Sanghuangporus</taxon>
    </lineage>
</organism>
<dbReference type="EMBL" id="LNZH02000195">
    <property type="protein sequence ID" value="OCB87093.1"/>
    <property type="molecule type" value="Genomic_DNA"/>
</dbReference>
<dbReference type="AlphaFoldDB" id="A0A9Q5N7X6"/>
<feature type="compositionally biased region" description="Low complexity" evidence="1">
    <location>
        <begin position="202"/>
        <end position="219"/>
    </location>
</feature>
<sequence>MSGRVRADNWLRFSSTTRNKRRTLRFKLHTSQPVDGAGLRIGQRLTIYPRITMGKVSFDQCASFFRDLCYHMRGLGKRRRRAREKGKRLDQDVLTTPPAWEGDTSLDAGPDTNSMQGDGITVTSGEPQTQTEDPAIRSSSESSDSSDGYSPGNSPEAIPHATNVPWSSSPTISAQLTDATWGTSQSVISKTTGLAPPENEDLQPTGSGSSSSNLQPNSTQGDDLADAPPWASQMSSGDNTLMSGEAPSSGLSLPSLITPFSLGNSSQTTFVTHPSSARAPNTSIAASSSSSDIQSLNGAPALPTMGHADDAASIRTVQTVAGVTVGGVGLVLLIVVAVFVYIRGGIMRGLGSNIRFPSLRSKRRFPPSQPFNESEENFFRRETAQIRPFDLENASMSSGSHYSDDEENWEEIDMRDARNGNMEKDNGEWLESWRRGKERMMSTHQPAELRFNPKLPRLPISLDDRRRVN</sequence>
<name>A0A9Q5N7X6_SANBA</name>
<feature type="compositionally biased region" description="Polar residues" evidence="1">
    <location>
        <begin position="111"/>
        <end position="132"/>
    </location>
</feature>
<evidence type="ECO:0000313" key="4">
    <source>
        <dbReference type="Proteomes" id="UP000757232"/>
    </source>
</evidence>
<feature type="compositionally biased region" description="Polar residues" evidence="1">
    <location>
        <begin position="232"/>
        <end position="242"/>
    </location>
</feature>
<gene>
    <name evidence="3" type="ORF">A7U60_g5828</name>
</gene>
<protein>
    <submittedName>
        <fullName evidence="3">Uncharacterized protein</fullName>
    </submittedName>
</protein>
<evidence type="ECO:0000256" key="2">
    <source>
        <dbReference type="SAM" id="Phobius"/>
    </source>
</evidence>
<accession>A0A9Q5N7X6</accession>
<reference evidence="3" key="1">
    <citation type="submission" date="2016-06" db="EMBL/GenBank/DDBJ databases">
        <title>Draft Genome sequence of the fungus Inonotus baumii.</title>
        <authorList>
            <person name="Zhu H."/>
            <person name="Lin W."/>
        </authorList>
    </citation>
    <scope>NUCLEOTIDE SEQUENCE</scope>
    <source>
        <strain evidence="3">821</strain>
    </source>
</reference>
<feature type="compositionally biased region" description="Low complexity" evidence="1">
    <location>
        <begin position="138"/>
        <end position="155"/>
    </location>
</feature>
<comment type="caution">
    <text evidence="3">The sequence shown here is derived from an EMBL/GenBank/DDBJ whole genome shotgun (WGS) entry which is preliminary data.</text>
</comment>
<proteinExistence type="predicted"/>
<feature type="region of interest" description="Disordered" evidence="1">
    <location>
        <begin position="76"/>
        <end position="248"/>
    </location>
</feature>
<feature type="region of interest" description="Disordered" evidence="1">
    <location>
        <begin position="268"/>
        <end position="304"/>
    </location>
</feature>
<dbReference type="Proteomes" id="UP000757232">
    <property type="component" value="Unassembled WGS sequence"/>
</dbReference>
<keyword evidence="2" id="KW-0812">Transmembrane</keyword>
<dbReference type="OrthoDB" id="10648675at2759"/>
<keyword evidence="2" id="KW-1133">Transmembrane helix</keyword>
<feature type="compositionally biased region" description="Low complexity" evidence="1">
    <location>
        <begin position="283"/>
        <end position="295"/>
    </location>
</feature>
<keyword evidence="4" id="KW-1185">Reference proteome</keyword>
<feature type="compositionally biased region" description="Polar residues" evidence="1">
    <location>
        <begin position="164"/>
        <end position="192"/>
    </location>
</feature>
<feature type="transmembrane region" description="Helical" evidence="2">
    <location>
        <begin position="320"/>
        <end position="342"/>
    </location>
</feature>
<feature type="compositionally biased region" description="Polar residues" evidence="1">
    <location>
        <begin position="268"/>
        <end position="282"/>
    </location>
</feature>
<evidence type="ECO:0000256" key="1">
    <source>
        <dbReference type="SAM" id="MobiDB-lite"/>
    </source>
</evidence>
<feature type="compositionally biased region" description="Basic residues" evidence="1">
    <location>
        <begin position="76"/>
        <end position="86"/>
    </location>
</feature>